<gene>
    <name evidence="15" type="ORF">CLAFUR5_05769</name>
</gene>
<dbReference type="PANTHER" id="PTHR21573">
    <property type="entry name" value="ER MEMBRANE PROTEIN COMPLEX SUBUNIT 1"/>
    <property type="match status" value="1"/>
</dbReference>
<keyword evidence="16" id="KW-1185">Reference proteome</keyword>
<reference evidence="15" key="1">
    <citation type="submission" date="2021-12" db="EMBL/GenBank/DDBJ databases">
        <authorList>
            <person name="Zaccaron A."/>
            <person name="Stergiopoulos I."/>
        </authorList>
    </citation>
    <scope>NUCLEOTIDE SEQUENCE</scope>
    <source>
        <strain evidence="15">Race5_Kim</strain>
    </source>
</reference>
<feature type="chain" id="PRO_5040128505" description="ER membrane protein complex subunit 1" evidence="12">
    <location>
        <begin position="19"/>
        <end position="933"/>
    </location>
</feature>
<keyword evidence="5 11" id="KW-0812">Transmembrane</keyword>
<name>A0A9Q8P8M3_PASFU</name>
<keyword evidence="7" id="KW-0256">Endoplasmic reticulum</keyword>
<organism evidence="15 16">
    <name type="scientific">Passalora fulva</name>
    <name type="common">Tomato leaf mold</name>
    <name type="synonym">Cladosporium fulvum</name>
    <dbReference type="NCBI Taxonomy" id="5499"/>
    <lineage>
        <taxon>Eukaryota</taxon>
        <taxon>Fungi</taxon>
        <taxon>Dikarya</taxon>
        <taxon>Ascomycota</taxon>
        <taxon>Pezizomycotina</taxon>
        <taxon>Dothideomycetes</taxon>
        <taxon>Dothideomycetidae</taxon>
        <taxon>Mycosphaerellales</taxon>
        <taxon>Mycosphaerellaceae</taxon>
        <taxon>Fulvia</taxon>
    </lineage>
</organism>
<evidence type="ECO:0000256" key="4">
    <source>
        <dbReference type="ARBA" id="ARBA00020824"/>
    </source>
</evidence>
<dbReference type="AlphaFoldDB" id="A0A9Q8P8M3"/>
<dbReference type="InterPro" id="IPR058545">
    <property type="entry name" value="Beta-prop_EMC1_1st"/>
</dbReference>
<evidence type="ECO:0000256" key="7">
    <source>
        <dbReference type="ARBA" id="ARBA00022824"/>
    </source>
</evidence>
<dbReference type="InterPro" id="IPR011047">
    <property type="entry name" value="Quinoprotein_ADH-like_sf"/>
</dbReference>
<comment type="subunit">
    <text evidence="3">Component of the ER membrane protein complex (EMC).</text>
</comment>
<dbReference type="KEGG" id="ffu:CLAFUR5_05769"/>
<keyword evidence="10" id="KW-0325">Glycoprotein</keyword>
<dbReference type="EMBL" id="CP090167">
    <property type="protein sequence ID" value="UJO17369.1"/>
    <property type="molecule type" value="Genomic_DNA"/>
</dbReference>
<reference evidence="15" key="2">
    <citation type="journal article" date="2022" name="Microb. Genom.">
        <title>A chromosome-scale genome assembly of the tomato pathogen Cladosporium fulvum reveals a compartmentalized genome architecture and the presence of a dispensable chromosome.</title>
        <authorList>
            <person name="Zaccaron A.Z."/>
            <person name="Chen L.H."/>
            <person name="Samaras A."/>
            <person name="Stergiopoulos I."/>
        </authorList>
    </citation>
    <scope>NUCLEOTIDE SEQUENCE</scope>
    <source>
        <strain evidence="15">Race5_Kim</strain>
    </source>
</reference>
<keyword evidence="9 11" id="KW-0472">Membrane</keyword>
<evidence type="ECO:0000256" key="6">
    <source>
        <dbReference type="ARBA" id="ARBA00022729"/>
    </source>
</evidence>
<evidence type="ECO:0000256" key="2">
    <source>
        <dbReference type="ARBA" id="ARBA00007904"/>
    </source>
</evidence>
<keyword evidence="8 11" id="KW-1133">Transmembrane helix</keyword>
<evidence type="ECO:0000313" key="15">
    <source>
        <dbReference type="EMBL" id="UJO17369.1"/>
    </source>
</evidence>
<evidence type="ECO:0000256" key="5">
    <source>
        <dbReference type="ARBA" id="ARBA00022692"/>
    </source>
</evidence>
<protein>
    <recommendedName>
        <fullName evidence="4">ER membrane protein complex subunit 1</fullName>
    </recommendedName>
</protein>
<comment type="similarity">
    <text evidence="2">Belongs to the EMC1 family.</text>
</comment>
<dbReference type="Pfam" id="PF25293">
    <property type="entry name" value="Beta-prop_EMC1_N"/>
    <property type="match status" value="1"/>
</dbReference>
<dbReference type="InterPro" id="IPR015943">
    <property type="entry name" value="WD40/YVTN_repeat-like_dom_sf"/>
</dbReference>
<feature type="transmembrane region" description="Helical" evidence="11">
    <location>
        <begin position="901"/>
        <end position="922"/>
    </location>
</feature>
<evidence type="ECO:0000259" key="14">
    <source>
        <dbReference type="Pfam" id="PF25293"/>
    </source>
</evidence>
<sequence>MHLSLLGVIASLLGSSLAVFADEAWNVDYHYALVGLPKEDTTLFHQPHPSSKASLIYTLSEEGVIGAVNPRDGALVWRHALRANTTQTASSFLRAGQGQDVIVSGSDHHIAAWSAVDGRLAWTQHIEGVLEDLEILELHDGRETPGAKDAIVLASGVHPTLQRLDGASGAVKWTHKLDSGDVPYQVSASSTEVFAILLHKTLLGNIKIKLLALDPVSGHKNDEYTLSADSEISSTDLIASVGANSASPIIAWTDPAHSVLKVNIIGTKGVTTFNIDKHGDQAVTKIRLHAPFHTNSLAHFLVHYETATSHWAEVYHIDLKKSKIEKAYALPKISGKGAFSTSTSDANVYFTRITQNEIMTVSSVSNGTLGRWPIVGSNFGVVASQGERVEPVHAVSEVSVKGDSVSALRSAVLLTTGDWVLIREGTPVWQRPEILATTIEAAFAAPVEVESFKRDLEIEAHSNPLSAYLHRVKRHIQDWQKLPEVLSDLPQKVRSGLFGTTAESGLTGDVFGFHQVIACATTTGRVVALDAANPNRILWSRQVLDVDAGQKWAPKFASASDGMLVLTSGDKVHEYRLNATNGDTVPLTTSASSGSSTAGSVQFTLQDGQLEAIKAGSATAGPLWHFITSDHERILSLIPRPVNDPVASIGKVLGDRRVLYKYLSPNLALLATANDAAKSVSFYVLDTVSGATLYADTHPRIDLLAPIPSVLSENWFAYSYTTESSDGTPKGHHFVVGEMFESLVPNDRGPLSGSTNSSSLQEPAEPFVLLRSYQIPESISKLAVTQTRQGITSRQILAVLTDSTSIVGIPYGVVDPRRPIGRDPTKDEQMEGLSRYTPTIEFDPKWLLTHKREVIGITNVITSPALIESTSLVFGYGLDIFGTRLSPSFSFDILGKDFNKFQMLATVAALAVATFVVAPLVARKQVNARWQFA</sequence>
<evidence type="ECO:0000256" key="3">
    <source>
        <dbReference type="ARBA" id="ARBA00011276"/>
    </source>
</evidence>
<dbReference type="OrthoDB" id="28092at2759"/>
<evidence type="ECO:0000256" key="8">
    <source>
        <dbReference type="ARBA" id="ARBA00022989"/>
    </source>
</evidence>
<accession>A0A9Q8P8M3</accession>
<evidence type="ECO:0000256" key="10">
    <source>
        <dbReference type="ARBA" id="ARBA00023180"/>
    </source>
</evidence>
<evidence type="ECO:0000256" key="11">
    <source>
        <dbReference type="SAM" id="Phobius"/>
    </source>
</evidence>
<dbReference type="Proteomes" id="UP000756132">
    <property type="component" value="Chromosome 5"/>
</dbReference>
<dbReference type="PANTHER" id="PTHR21573:SF0">
    <property type="entry name" value="ER MEMBRANE PROTEIN COMPLEX SUBUNIT 1"/>
    <property type="match status" value="1"/>
</dbReference>
<proteinExistence type="inferred from homology"/>
<evidence type="ECO:0000256" key="1">
    <source>
        <dbReference type="ARBA" id="ARBA00004115"/>
    </source>
</evidence>
<comment type="subcellular location">
    <subcellularLocation>
        <location evidence="1">Endoplasmic reticulum membrane</location>
        <topology evidence="1">Single-pass type I membrane protein</topology>
    </subcellularLocation>
</comment>
<dbReference type="RefSeq" id="XP_047761735.1">
    <property type="nucleotide sequence ID" value="XM_047904917.1"/>
</dbReference>
<feature type="domain" description="ER membrane protein complex subunit 1 C-terminal" evidence="13">
    <location>
        <begin position="712"/>
        <end position="930"/>
    </location>
</feature>
<evidence type="ECO:0000313" key="16">
    <source>
        <dbReference type="Proteomes" id="UP000756132"/>
    </source>
</evidence>
<evidence type="ECO:0000256" key="12">
    <source>
        <dbReference type="SAM" id="SignalP"/>
    </source>
</evidence>
<evidence type="ECO:0000256" key="9">
    <source>
        <dbReference type="ARBA" id="ARBA00023136"/>
    </source>
</evidence>
<dbReference type="GO" id="GO:0034975">
    <property type="term" value="P:protein folding in endoplasmic reticulum"/>
    <property type="evidence" value="ECO:0007669"/>
    <property type="project" value="TreeGrafter"/>
</dbReference>
<keyword evidence="6 12" id="KW-0732">Signal</keyword>
<dbReference type="Pfam" id="PF07774">
    <property type="entry name" value="EMC1_C"/>
    <property type="match status" value="1"/>
</dbReference>
<dbReference type="GO" id="GO:0072546">
    <property type="term" value="C:EMC complex"/>
    <property type="evidence" value="ECO:0007669"/>
    <property type="project" value="InterPro"/>
</dbReference>
<evidence type="ECO:0000259" key="13">
    <source>
        <dbReference type="Pfam" id="PF07774"/>
    </source>
</evidence>
<dbReference type="InterPro" id="IPR026895">
    <property type="entry name" value="EMC1"/>
</dbReference>
<dbReference type="SUPFAM" id="SSF50998">
    <property type="entry name" value="Quinoprotein alcohol dehydrogenase-like"/>
    <property type="match status" value="1"/>
</dbReference>
<dbReference type="InterPro" id="IPR011678">
    <property type="entry name" value="EMC1_C"/>
</dbReference>
<dbReference type="OMA" id="SWAEVYH"/>
<feature type="signal peptide" evidence="12">
    <location>
        <begin position="1"/>
        <end position="18"/>
    </location>
</feature>
<feature type="domain" description="EMC1 first beta-propeller" evidence="14">
    <location>
        <begin position="18"/>
        <end position="433"/>
    </location>
</feature>
<dbReference type="Gene3D" id="2.130.10.10">
    <property type="entry name" value="YVTN repeat-like/Quinoprotein amine dehydrogenase"/>
    <property type="match status" value="1"/>
</dbReference>
<dbReference type="GeneID" id="71985647"/>